<dbReference type="Pfam" id="PF02675">
    <property type="entry name" value="AdoMet_dc"/>
    <property type="match status" value="1"/>
</dbReference>
<comment type="catalytic activity">
    <reaction evidence="10">
        <text>S-adenosyl-L-methionine + H(+) = S-adenosyl 3-(methylsulfanyl)propylamine + CO2</text>
        <dbReference type="Rhea" id="RHEA:15981"/>
        <dbReference type="ChEBI" id="CHEBI:15378"/>
        <dbReference type="ChEBI" id="CHEBI:16526"/>
        <dbReference type="ChEBI" id="CHEBI:57443"/>
        <dbReference type="ChEBI" id="CHEBI:59789"/>
        <dbReference type="EC" id="4.1.1.50"/>
    </reaction>
</comment>
<feature type="active site" description="Proton donor; for catalytic activity" evidence="10">
    <location>
        <position position="83"/>
    </location>
</feature>
<protein>
    <recommendedName>
        <fullName evidence="10">S-adenosylmethionine decarboxylase proenzyme</fullName>
        <shortName evidence="10">AdoMetDC</shortName>
        <shortName evidence="10">SAMDC</shortName>
        <ecNumber evidence="10">4.1.1.50</ecNumber>
    </recommendedName>
    <component>
        <recommendedName>
            <fullName evidence="10">S-adenosylmethionine decarboxylase beta chain</fullName>
        </recommendedName>
    </component>
    <component>
        <recommendedName>
            <fullName evidence="10">S-adenosylmethionine decarboxylase alpha chain</fullName>
        </recommendedName>
    </component>
</protein>
<gene>
    <name evidence="10" type="primary">speH</name>
    <name evidence="11" type="ORF">AWY79_01525</name>
    <name evidence="12" type="ORF">EDC59_108104</name>
</gene>
<dbReference type="HAMAP" id="MF_00464">
    <property type="entry name" value="AdoMetDC_1"/>
    <property type="match status" value="1"/>
</dbReference>
<accession>A0A140D9L4</accession>
<feature type="active site" description="Schiff-base intermediate with substrate; via pyruvic acid" evidence="10">
    <location>
        <position position="63"/>
    </location>
</feature>
<evidence type="ECO:0000256" key="3">
    <source>
        <dbReference type="ARBA" id="ARBA00022813"/>
    </source>
</evidence>
<evidence type="ECO:0000256" key="5">
    <source>
        <dbReference type="ARBA" id="ARBA00023115"/>
    </source>
</evidence>
<organism evidence="12 14">
    <name type="scientific">Pseudodesulfovibrio indicus</name>
    <dbReference type="NCBI Taxonomy" id="1716143"/>
    <lineage>
        <taxon>Bacteria</taxon>
        <taxon>Pseudomonadati</taxon>
        <taxon>Thermodesulfobacteriota</taxon>
        <taxon>Desulfovibrionia</taxon>
        <taxon>Desulfovibrionales</taxon>
        <taxon>Desulfovibrionaceae</taxon>
    </lineage>
</organism>
<dbReference type="EMBL" id="CP014206">
    <property type="protein sequence ID" value="AMK09881.1"/>
    <property type="molecule type" value="Genomic_DNA"/>
</dbReference>
<evidence type="ECO:0000256" key="10">
    <source>
        <dbReference type="HAMAP-Rule" id="MF_00464"/>
    </source>
</evidence>
<dbReference type="Gene3D" id="3.30.160.750">
    <property type="match status" value="1"/>
</dbReference>
<dbReference type="InterPro" id="IPR003826">
    <property type="entry name" value="AdoMetDC_fam_prok"/>
</dbReference>
<evidence type="ECO:0000313" key="14">
    <source>
        <dbReference type="Proteomes" id="UP000295506"/>
    </source>
</evidence>
<reference evidence="12 14" key="2">
    <citation type="submission" date="2019-03" db="EMBL/GenBank/DDBJ databases">
        <title>Genomic Encyclopedia of Type Strains, Phase IV (KMG-IV): sequencing the most valuable type-strain genomes for metagenomic binning, comparative biology and taxonomic classification.</title>
        <authorList>
            <person name="Goeker M."/>
        </authorList>
    </citation>
    <scope>NUCLEOTIDE SEQUENCE [LARGE SCALE GENOMIC DNA]</scope>
    <source>
        <strain evidence="12 14">DSM 101483</strain>
    </source>
</reference>
<dbReference type="InterPro" id="IPR016067">
    <property type="entry name" value="S-AdoMet_deCO2ase_core"/>
</dbReference>
<dbReference type="AlphaFoldDB" id="A0A140D9L4"/>
<dbReference type="RefSeq" id="WP_066799445.1">
    <property type="nucleotide sequence ID" value="NZ_CP014206.1"/>
</dbReference>
<feature type="chain" id="PRO_5041748170" description="S-adenosylmethionine decarboxylase alpha chain" evidence="10">
    <location>
        <begin position="63"/>
        <end position="135"/>
    </location>
</feature>
<evidence type="ECO:0000256" key="1">
    <source>
        <dbReference type="ARBA" id="ARBA00022691"/>
    </source>
</evidence>
<dbReference type="EC" id="4.1.1.50" evidence="10"/>
<evidence type="ECO:0000313" key="13">
    <source>
        <dbReference type="Proteomes" id="UP000055611"/>
    </source>
</evidence>
<evidence type="ECO:0000256" key="8">
    <source>
        <dbReference type="ARBA" id="ARBA00023270"/>
    </source>
</evidence>
<dbReference type="GO" id="GO:0008295">
    <property type="term" value="P:spermidine biosynthetic process"/>
    <property type="evidence" value="ECO:0007669"/>
    <property type="project" value="UniProtKB-UniRule"/>
</dbReference>
<keyword evidence="5 10" id="KW-0620">Polyamine biosynthesis</keyword>
<evidence type="ECO:0000256" key="7">
    <source>
        <dbReference type="ARBA" id="ARBA00023239"/>
    </source>
</evidence>
<name>A0A140D9L4_9BACT</name>
<comment type="PTM">
    <text evidence="10">Is synthesized initially as an inactive proenzyme. Formation of the active enzyme involves a self-maturation process in which the active site pyruvoyl group is generated from an internal serine residue via an autocatalytic post-translational modification. Two non-identical subunits are generated from the proenzyme in this reaction, and the pyruvate is formed at the N-terminus of the alpha chain, which is derived from the carboxyl end of the proenzyme. The post-translation cleavage follows an unusual pathway, termed non-hydrolytic serinolysis, in which the side chain hydroxyl group of the serine supplies its oxygen atom to form the C-terminus of the beta chain, while the remainder of the serine residue undergoes an oxidative deamination to produce ammonia and the pyruvoyl group blocking the N-terminus of the alpha chain.</text>
</comment>
<dbReference type="PANTHER" id="PTHR33866:SF2">
    <property type="entry name" value="S-ADENOSYLMETHIONINE DECARBOXYLASE PROENZYME"/>
    <property type="match status" value="1"/>
</dbReference>
<keyword evidence="2 10" id="KW-0210">Decarboxylase</keyword>
<feature type="chain" id="PRO_5041748171" description="S-adenosylmethionine decarboxylase beta chain" evidence="10">
    <location>
        <begin position="1"/>
        <end position="62"/>
    </location>
</feature>
<keyword evidence="6 10" id="KW-0865">Zymogen</keyword>
<keyword evidence="7 10" id="KW-0456">Lyase</keyword>
<evidence type="ECO:0000313" key="11">
    <source>
        <dbReference type="EMBL" id="AMK09881.1"/>
    </source>
</evidence>
<evidence type="ECO:0000256" key="2">
    <source>
        <dbReference type="ARBA" id="ARBA00022793"/>
    </source>
</evidence>
<comment type="pathway">
    <text evidence="10">Amine and polyamine biosynthesis; S-adenosylmethioninamine biosynthesis; S-adenosylmethioninamine from S-adenosyl-L-methionine: step 1/1.</text>
</comment>
<dbReference type="GO" id="GO:0005829">
    <property type="term" value="C:cytosol"/>
    <property type="evidence" value="ECO:0007669"/>
    <property type="project" value="TreeGrafter"/>
</dbReference>
<keyword evidence="8 10" id="KW-0704">Schiff base</keyword>
<dbReference type="InterPro" id="IPR042286">
    <property type="entry name" value="AdoMetDC_C"/>
</dbReference>
<dbReference type="InterPro" id="IPR042284">
    <property type="entry name" value="AdoMetDC_N"/>
</dbReference>
<feature type="modified residue" description="Pyruvic acid (Ser); by autocatalysis" evidence="10">
    <location>
        <position position="63"/>
    </location>
</feature>
<sequence>MNTVGVHCILELKGCPSHLLDDEQLILETMVNAAATAMSTLLDITSHKFEPQGVTALALLAESHISIHTWPESGYAALDIFTCGETARPRVACEYFIEKLQAADHTLSVLPRGNGCGCHMPMAPSEEANLWQARS</sequence>
<keyword evidence="4 10" id="KW-0745">Spermidine biosynthesis</keyword>
<dbReference type="Gene3D" id="3.30.360.110">
    <property type="entry name" value="S-adenosylmethionine decarboxylase domain"/>
    <property type="match status" value="1"/>
</dbReference>
<dbReference type="OrthoDB" id="9793120at2"/>
<comment type="function">
    <text evidence="10">Catalyzes the decarboxylation of S-adenosylmethionine to S-adenosylmethioninamine (dcAdoMet), the propylamine donor required for the synthesis of the polyamines spermine and spermidine from the diamine putrescine.</text>
</comment>
<keyword evidence="9 10" id="KW-0670">Pyruvate</keyword>
<keyword evidence="1 10" id="KW-0949">S-adenosyl-L-methionine</keyword>
<proteinExistence type="inferred from homology"/>
<dbReference type="Proteomes" id="UP000295506">
    <property type="component" value="Unassembled WGS sequence"/>
</dbReference>
<reference evidence="11 13" key="1">
    <citation type="journal article" date="2016" name="Front. Microbiol.">
        <title>Genome Sequence of the Piezophilic, Mesophilic Sulfate-Reducing Bacterium Desulfovibrio indicus J2T.</title>
        <authorList>
            <person name="Cao J."/>
            <person name="Maignien L."/>
            <person name="Shao Z."/>
            <person name="Alain K."/>
            <person name="Jebbar M."/>
        </authorList>
    </citation>
    <scope>NUCLEOTIDE SEQUENCE [LARGE SCALE GENOMIC DNA]</scope>
    <source>
        <strain evidence="11 13">J2</strain>
    </source>
</reference>
<comment type="cofactor">
    <cofactor evidence="10">
        <name>pyruvate</name>
        <dbReference type="ChEBI" id="CHEBI:15361"/>
    </cofactor>
    <text evidence="10">Binds 1 pyruvoyl group covalently per subunit.</text>
</comment>
<dbReference type="InterPro" id="IPR017716">
    <property type="entry name" value="S-AdoMet_deCOase_pro-enz"/>
</dbReference>
<dbReference type="GO" id="GO:0004014">
    <property type="term" value="F:adenosylmethionine decarboxylase activity"/>
    <property type="evidence" value="ECO:0007669"/>
    <property type="project" value="UniProtKB-UniRule"/>
</dbReference>
<comment type="subunit">
    <text evidence="10">Heterotetramer of two alpha and two beta chains arranged as a dimer of alpha/beta heterodimers.</text>
</comment>
<evidence type="ECO:0000313" key="12">
    <source>
        <dbReference type="EMBL" id="TDT87438.1"/>
    </source>
</evidence>
<dbReference type="KEGG" id="dej:AWY79_01525"/>
<evidence type="ECO:0000256" key="4">
    <source>
        <dbReference type="ARBA" id="ARBA00023066"/>
    </source>
</evidence>
<dbReference type="NCBIfam" id="TIGR03330">
    <property type="entry name" value="SAM_DCase_Bsu"/>
    <property type="match status" value="1"/>
</dbReference>
<dbReference type="SUPFAM" id="SSF56276">
    <property type="entry name" value="S-adenosylmethionine decarboxylase"/>
    <property type="match status" value="1"/>
</dbReference>
<dbReference type="Proteomes" id="UP000055611">
    <property type="component" value="Chromosome"/>
</dbReference>
<dbReference type="EMBL" id="SOBK01000008">
    <property type="protein sequence ID" value="TDT87438.1"/>
    <property type="molecule type" value="Genomic_DNA"/>
</dbReference>
<feature type="site" description="Cleavage (non-hydrolytic); by autolysis" evidence="10">
    <location>
        <begin position="62"/>
        <end position="63"/>
    </location>
</feature>
<evidence type="ECO:0000256" key="6">
    <source>
        <dbReference type="ARBA" id="ARBA00023145"/>
    </source>
</evidence>
<keyword evidence="13" id="KW-1185">Reference proteome</keyword>
<keyword evidence="3 10" id="KW-0068">Autocatalytic cleavage</keyword>
<feature type="active site" description="Proton acceptor; for processing activity" evidence="10">
    <location>
        <position position="68"/>
    </location>
</feature>
<evidence type="ECO:0000256" key="9">
    <source>
        <dbReference type="ARBA" id="ARBA00023317"/>
    </source>
</evidence>
<comment type="similarity">
    <text evidence="10">Belongs to the prokaryotic AdoMetDC family. Type 1 subfamily.</text>
</comment>
<dbReference type="PANTHER" id="PTHR33866">
    <property type="entry name" value="S-ADENOSYLMETHIONINE DECARBOXYLASE PROENZYME"/>
    <property type="match status" value="1"/>
</dbReference>